<proteinExistence type="predicted"/>
<sequence>MLRIVHNIDLAARIDSLPVGDTPSEWLCHRVSVKGEYEWSDRGGLIHWTHHDPRNVHEAGWINHNNLRYE</sequence>
<accession>A0A2W4WRX6</accession>
<protein>
    <submittedName>
        <fullName evidence="1">Uncharacterized protein</fullName>
    </submittedName>
</protein>
<dbReference type="AlphaFoldDB" id="A0A2W4WRX6"/>
<evidence type="ECO:0000313" key="2">
    <source>
        <dbReference type="Proteomes" id="UP000249794"/>
    </source>
</evidence>
<dbReference type="Proteomes" id="UP000249794">
    <property type="component" value="Unassembled WGS sequence"/>
</dbReference>
<dbReference type="Pfam" id="PF11948">
    <property type="entry name" value="DUF3465"/>
    <property type="match status" value="1"/>
</dbReference>
<dbReference type="InterPro" id="IPR021856">
    <property type="entry name" value="DUF3465"/>
</dbReference>
<name>A0A2W4WRX6_9CYAN</name>
<evidence type="ECO:0000313" key="1">
    <source>
        <dbReference type="EMBL" id="PZO45947.1"/>
    </source>
</evidence>
<dbReference type="EMBL" id="QBMP01000335">
    <property type="protein sequence ID" value="PZO45947.1"/>
    <property type="molecule type" value="Genomic_DNA"/>
</dbReference>
<comment type="caution">
    <text evidence="1">The sequence shown here is derived from an EMBL/GenBank/DDBJ whole genome shotgun (WGS) entry which is preliminary data.</text>
</comment>
<gene>
    <name evidence="1" type="ORF">DCF15_21035</name>
</gene>
<reference evidence="2" key="1">
    <citation type="submission" date="2018-04" db="EMBL/GenBank/DDBJ databases">
        <authorList>
            <person name="Cornet L."/>
        </authorList>
    </citation>
    <scope>NUCLEOTIDE SEQUENCE [LARGE SCALE GENOMIC DNA]</scope>
</reference>
<reference evidence="1 2" key="2">
    <citation type="submission" date="2018-06" db="EMBL/GenBank/DDBJ databases">
        <title>Metagenomic assembly of (sub)arctic Cyanobacteria and their associated microbiome from non-axenic cultures.</title>
        <authorList>
            <person name="Baurain D."/>
        </authorList>
    </citation>
    <scope>NUCLEOTIDE SEQUENCE [LARGE SCALE GENOMIC DNA]</scope>
    <source>
        <strain evidence="1">ULC027bin1</strain>
    </source>
</reference>
<organism evidence="1 2">
    <name type="scientific">Phormidesmis priestleyi</name>
    <dbReference type="NCBI Taxonomy" id="268141"/>
    <lineage>
        <taxon>Bacteria</taxon>
        <taxon>Bacillati</taxon>
        <taxon>Cyanobacteriota</taxon>
        <taxon>Cyanophyceae</taxon>
        <taxon>Leptolyngbyales</taxon>
        <taxon>Leptolyngbyaceae</taxon>
        <taxon>Phormidesmis</taxon>
    </lineage>
</organism>